<feature type="region of interest" description="Disordered" evidence="1">
    <location>
        <begin position="1"/>
        <end position="38"/>
    </location>
</feature>
<proteinExistence type="predicted"/>
<organism evidence="2 3">
    <name type="scientific">Paenarthrobacter nicotinovorans</name>
    <name type="common">Arthrobacter nicotinovorans</name>
    <dbReference type="NCBI Taxonomy" id="29320"/>
    <lineage>
        <taxon>Bacteria</taxon>
        <taxon>Bacillati</taxon>
        <taxon>Actinomycetota</taxon>
        <taxon>Actinomycetes</taxon>
        <taxon>Micrococcales</taxon>
        <taxon>Micrococcaceae</taxon>
        <taxon>Paenarthrobacter</taxon>
    </lineage>
</organism>
<evidence type="ECO:0000313" key="2">
    <source>
        <dbReference type="EMBL" id="MDQ0103432.1"/>
    </source>
</evidence>
<dbReference type="RefSeq" id="WP_039243349.1">
    <property type="nucleotide sequence ID" value="NZ_BDDW01000018.1"/>
</dbReference>
<accession>A0ABT9TP55</accession>
<protein>
    <submittedName>
        <fullName evidence="2">Uncharacterized protein</fullName>
    </submittedName>
</protein>
<dbReference type="EMBL" id="JAUSSW010000009">
    <property type="protein sequence ID" value="MDQ0103432.1"/>
    <property type="molecule type" value="Genomic_DNA"/>
</dbReference>
<gene>
    <name evidence="2" type="ORF">J2T10_003097</name>
</gene>
<evidence type="ECO:0000313" key="3">
    <source>
        <dbReference type="Proteomes" id="UP001244563"/>
    </source>
</evidence>
<name>A0ABT9TP55_PAENI</name>
<sequence length="67" mass="6991">MTAQITAPTNGAGEANTAPDVRPFTAEANHQSADSPVQGRAVVTVREQFNPLGAGLRSIWPQSVVGF</sequence>
<reference evidence="2 3" key="1">
    <citation type="submission" date="2023-07" db="EMBL/GenBank/DDBJ databases">
        <title>Sorghum-associated microbial communities from plants grown in Nebraska, USA.</title>
        <authorList>
            <person name="Schachtman D."/>
        </authorList>
    </citation>
    <scope>NUCLEOTIDE SEQUENCE [LARGE SCALE GENOMIC DNA]</scope>
    <source>
        <strain evidence="2 3">CC523</strain>
    </source>
</reference>
<dbReference type="Proteomes" id="UP001244563">
    <property type="component" value="Unassembled WGS sequence"/>
</dbReference>
<comment type="caution">
    <text evidence="2">The sequence shown here is derived from an EMBL/GenBank/DDBJ whole genome shotgun (WGS) entry which is preliminary data.</text>
</comment>
<evidence type="ECO:0000256" key="1">
    <source>
        <dbReference type="SAM" id="MobiDB-lite"/>
    </source>
</evidence>
<keyword evidence="3" id="KW-1185">Reference proteome</keyword>